<protein>
    <submittedName>
        <fullName evidence="1">Uncharacterized protein</fullName>
    </submittedName>
</protein>
<keyword evidence="2" id="KW-1185">Reference proteome</keyword>
<dbReference type="eggNOG" id="ENOG5033V3U">
    <property type="taxonomic scope" value="Bacteria"/>
</dbReference>
<dbReference type="RefSeq" id="WP_020898085.1">
    <property type="nucleotide sequence ID" value="NZ_ATMR01000206.1"/>
</dbReference>
<dbReference type="EMBL" id="ATMR01000206">
    <property type="protein sequence ID" value="EPR70079.1"/>
    <property type="molecule type" value="Genomic_DNA"/>
</dbReference>
<evidence type="ECO:0000313" key="2">
    <source>
        <dbReference type="Proteomes" id="UP000014962"/>
    </source>
</evidence>
<gene>
    <name evidence="1" type="ORF">ADIWIN_3942</name>
</gene>
<proteinExistence type="predicted"/>
<reference evidence="1 2" key="1">
    <citation type="journal article" date="2013" name="Genome Announc.">
        <title>Draft Genome Sequence of Winogradskyella psychrotolerans RS-3T, Isolated from the Marine Transect of Kongsfjorden, Ny-Alesund, Svalbard, Arctic Ocean.</title>
        <authorList>
            <person name="Kumar Pinnaka A."/>
            <person name="Ara S."/>
            <person name="Singh A."/>
            <person name="Shivaji S."/>
        </authorList>
    </citation>
    <scope>NUCLEOTIDE SEQUENCE [LARGE SCALE GENOMIC DNA]</scope>
    <source>
        <strain evidence="1 2">RS-3</strain>
    </source>
</reference>
<name>S7WTL7_9FLAO</name>
<evidence type="ECO:0000313" key="1">
    <source>
        <dbReference type="EMBL" id="EPR70079.1"/>
    </source>
</evidence>
<accession>S7WTL7</accession>
<dbReference type="Proteomes" id="UP000014962">
    <property type="component" value="Unassembled WGS sequence"/>
</dbReference>
<dbReference type="AlphaFoldDB" id="S7WTL7"/>
<comment type="caution">
    <text evidence="1">The sequence shown here is derived from an EMBL/GenBank/DDBJ whole genome shotgun (WGS) entry which is preliminary data.</text>
</comment>
<dbReference type="OrthoDB" id="1344106at2"/>
<organism evidence="1 2">
    <name type="scientific">Winogradskyella psychrotolerans RS-3</name>
    <dbReference type="NCBI Taxonomy" id="641526"/>
    <lineage>
        <taxon>Bacteria</taxon>
        <taxon>Pseudomonadati</taxon>
        <taxon>Bacteroidota</taxon>
        <taxon>Flavobacteriia</taxon>
        <taxon>Flavobacteriales</taxon>
        <taxon>Flavobacteriaceae</taxon>
        <taxon>Winogradskyella</taxon>
    </lineage>
</organism>
<sequence length="241" mass="28473">MIQHTLERFFDIRDGNTNALNYSANKNELQSRKMFSLVHIPENSKYGYVVFENKSKHGVKIIYEREFQKFLNINGFDNFRIILEPGLNFNYLSNMMEKGKLKKVRLINYRYSKEVQLSLWGNVNLNATGEEIKELKFFNQTENDLFKFELYKLFFSRLDLGDKIKFMSKYVVDEISFGINHNDSSKTFYLKNKNRMRANIDVSNRLKYVGYEPTYESQKSVALDLIQEILGYGLSNFDEVA</sequence>